<sequence length="103" mass="10596">MAPGASEADRERGFAAALLYLEHAGVSVDQALTGAQARMDWGDSGLAPLLEPSYPDLTGAEALDSALEAALRACYRGRNAPLEAELRRSPSNPDPASSGSGAP</sequence>
<organism evidence="2 3">
    <name type="scientific">Pseudorhodoferax aquiterrae</name>
    <dbReference type="NCBI Taxonomy" id="747304"/>
    <lineage>
        <taxon>Bacteria</taxon>
        <taxon>Pseudomonadati</taxon>
        <taxon>Pseudomonadota</taxon>
        <taxon>Betaproteobacteria</taxon>
        <taxon>Burkholderiales</taxon>
        <taxon>Comamonadaceae</taxon>
    </lineage>
</organism>
<comment type="caution">
    <text evidence="2">The sequence shown here is derived from an EMBL/GenBank/DDBJ whole genome shotgun (WGS) entry which is preliminary data.</text>
</comment>
<dbReference type="Proteomes" id="UP000626210">
    <property type="component" value="Unassembled WGS sequence"/>
</dbReference>
<reference evidence="3" key="1">
    <citation type="journal article" date="2019" name="Int. J. Syst. Evol. Microbiol.">
        <title>The Global Catalogue of Microorganisms (GCM) 10K type strain sequencing project: providing services to taxonomists for standard genome sequencing and annotation.</title>
        <authorList>
            <consortium name="The Broad Institute Genomics Platform"/>
            <consortium name="The Broad Institute Genome Sequencing Center for Infectious Disease"/>
            <person name="Wu L."/>
            <person name="Ma J."/>
        </authorList>
    </citation>
    <scope>NUCLEOTIDE SEQUENCE [LARGE SCALE GENOMIC DNA]</scope>
    <source>
        <strain evidence="3">KCTC 23314</strain>
    </source>
</reference>
<evidence type="ECO:0000313" key="2">
    <source>
        <dbReference type="EMBL" id="GHC98512.1"/>
    </source>
</evidence>
<evidence type="ECO:0000256" key="1">
    <source>
        <dbReference type="SAM" id="MobiDB-lite"/>
    </source>
</evidence>
<name>A0ABQ3GAH6_9BURK</name>
<dbReference type="EMBL" id="BMYK01000026">
    <property type="protein sequence ID" value="GHC98512.1"/>
    <property type="molecule type" value="Genomic_DNA"/>
</dbReference>
<proteinExistence type="predicted"/>
<keyword evidence="3" id="KW-1185">Reference proteome</keyword>
<evidence type="ECO:0000313" key="3">
    <source>
        <dbReference type="Proteomes" id="UP000626210"/>
    </source>
</evidence>
<protein>
    <submittedName>
        <fullName evidence="2">Uncharacterized protein</fullName>
    </submittedName>
</protein>
<feature type="compositionally biased region" description="Polar residues" evidence="1">
    <location>
        <begin position="89"/>
        <end position="103"/>
    </location>
</feature>
<accession>A0ABQ3GAH6</accession>
<gene>
    <name evidence="2" type="ORF">GCM10007320_54390</name>
</gene>
<feature type="region of interest" description="Disordered" evidence="1">
    <location>
        <begin position="82"/>
        <end position="103"/>
    </location>
</feature>